<feature type="compositionally biased region" description="Polar residues" evidence="2">
    <location>
        <begin position="452"/>
        <end position="466"/>
    </location>
</feature>
<feature type="region of interest" description="Disordered" evidence="2">
    <location>
        <begin position="345"/>
        <end position="534"/>
    </location>
</feature>
<comment type="caution">
    <text evidence="3">The sequence shown here is derived from an EMBL/GenBank/DDBJ whole genome shotgun (WGS) entry which is preliminary data.</text>
</comment>
<keyword evidence="1" id="KW-0175">Coiled coil</keyword>
<feature type="compositionally biased region" description="Basic residues" evidence="2">
    <location>
        <begin position="425"/>
        <end position="434"/>
    </location>
</feature>
<dbReference type="GeneID" id="81597552"/>
<protein>
    <recommendedName>
        <fullName evidence="5">Mis18 domain-containing protein</fullName>
    </recommendedName>
</protein>
<dbReference type="RefSeq" id="XP_056768036.1">
    <property type="nucleotide sequence ID" value="XM_056907309.1"/>
</dbReference>
<dbReference type="EMBL" id="JAPVEA010000004">
    <property type="protein sequence ID" value="KAJ5455663.1"/>
    <property type="molecule type" value="Genomic_DNA"/>
</dbReference>
<name>A0AAD6G5D8_9EURO</name>
<organism evidence="3 4">
    <name type="scientific">Penicillium daleae</name>
    <dbReference type="NCBI Taxonomy" id="63821"/>
    <lineage>
        <taxon>Eukaryota</taxon>
        <taxon>Fungi</taxon>
        <taxon>Dikarya</taxon>
        <taxon>Ascomycota</taxon>
        <taxon>Pezizomycotina</taxon>
        <taxon>Eurotiomycetes</taxon>
        <taxon>Eurotiomycetidae</taxon>
        <taxon>Eurotiales</taxon>
        <taxon>Aspergillaceae</taxon>
        <taxon>Penicillium</taxon>
    </lineage>
</organism>
<evidence type="ECO:0000256" key="1">
    <source>
        <dbReference type="SAM" id="Coils"/>
    </source>
</evidence>
<gene>
    <name evidence="3" type="ORF">N7458_003927</name>
</gene>
<evidence type="ECO:0000313" key="3">
    <source>
        <dbReference type="EMBL" id="KAJ5455663.1"/>
    </source>
</evidence>
<feature type="compositionally biased region" description="Acidic residues" evidence="2">
    <location>
        <begin position="524"/>
        <end position="534"/>
    </location>
</feature>
<reference evidence="3" key="2">
    <citation type="journal article" date="2023" name="IMA Fungus">
        <title>Comparative genomic study of the Penicillium genus elucidates a diverse pangenome and 15 lateral gene transfer events.</title>
        <authorList>
            <person name="Petersen C."/>
            <person name="Sorensen T."/>
            <person name="Nielsen M.R."/>
            <person name="Sondergaard T.E."/>
            <person name="Sorensen J.L."/>
            <person name="Fitzpatrick D.A."/>
            <person name="Frisvad J.C."/>
            <person name="Nielsen K.L."/>
        </authorList>
    </citation>
    <scope>NUCLEOTIDE SEQUENCE</scope>
    <source>
        <strain evidence="3">IBT 16125</strain>
    </source>
</reference>
<feature type="compositionally biased region" description="Polar residues" evidence="2">
    <location>
        <begin position="403"/>
        <end position="413"/>
    </location>
</feature>
<sequence>MDLGDLTRPAILCQCLRCSSSLAVLENEWGKLSNVYAVTTAWLSVNLQRISIASEQKHIPQTSEMSLLRGRIAQDVSCKLCQQKLAVLCGLDNGPNILWKMSKVSFRDIVTMRTADPLFKDGALDKLLPPPEPPRRSAQDNALVPASAQDPYSLEPSVHQQMQHQGRSIDQISNSVNHLQDTMADLKLSFTSLRIELNGPSRSISDHGAMGGPGFDMIATVLKELKSKSDEIEKLKLEIEALKLKNRFMEERKPSSPEYSSQMDMNGRLADVQSPGLLQAGRKRTWPDAFPSTGPAPAIADSFDEEDMVDDLSLDNLTTFNVRVPPKQPPRQLPSSLAQLRIEASQNDITPTSTPPGGKPEQNMSKRPRLMQQTKDSALNAGKSRGRPRKSNGTHPPEEDIAASTSQNPSTQVPLAPSSPDPQATKRRRLRRSTRSQSFGPTSMRLQVEPGDSNTSAQEPPSTNGADANGNDDTHQNGEPSSGPTKGSSKDGTKTSEEARLTEEERRKAKIAARDALTRRAMEQEEQMETDGSR</sequence>
<evidence type="ECO:0000256" key="2">
    <source>
        <dbReference type="SAM" id="MobiDB-lite"/>
    </source>
</evidence>
<proteinExistence type="predicted"/>
<keyword evidence="4" id="KW-1185">Reference proteome</keyword>
<reference evidence="3" key="1">
    <citation type="submission" date="2022-12" db="EMBL/GenBank/DDBJ databases">
        <authorList>
            <person name="Petersen C."/>
        </authorList>
    </citation>
    <scope>NUCLEOTIDE SEQUENCE</scope>
    <source>
        <strain evidence="3">IBT 16125</strain>
    </source>
</reference>
<evidence type="ECO:0008006" key="5">
    <source>
        <dbReference type="Google" id="ProtNLM"/>
    </source>
</evidence>
<feature type="compositionally biased region" description="Polar residues" evidence="2">
    <location>
        <begin position="477"/>
        <end position="487"/>
    </location>
</feature>
<dbReference type="AlphaFoldDB" id="A0AAD6G5D8"/>
<accession>A0AAD6G5D8</accession>
<dbReference type="Proteomes" id="UP001213681">
    <property type="component" value="Unassembled WGS sequence"/>
</dbReference>
<evidence type="ECO:0000313" key="4">
    <source>
        <dbReference type="Proteomes" id="UP001213681"/>
    </source>
</evidence>
<feature type="region of interest" description="Disordered" evidence="2">
    <location>
        <begin position="121"/>
        <end position="143"/>
    </location>
</feature>
<feature type="compositionally biased region" description="Basic and acidic residues" evidence="2">
    <location>
        <begin position="488"/>
        <end position="523"/>
    </location>
</feature>
<feature type="coiled-coil region" evidence="1">
    <location>
        <begin position="218"/>
        <end position="252"/>
    </location>
</feature>